<proteinExistence type="predicted"/>
<protein>
    <recommendedName>
        <fullName evidence="5">FkbM family methyltransferase</fullName>
    </recommendedName>
</protein>
<dbReference type="HOGENOM" id="CLU_095289_0_0_2"/>
<evidence type="ECO:0000313" key="4">
    <source>
        <dbReference type="Proteomes" id="UP000069906"/>
    </source>
</evidence>
<dbReference type="Gene3D" id="3.40.50.150">
    <property type="entry name" value="Vaccinia Virus protein VP39"/>
    <property type="match status" value="1"/>
</dbReference>
<evidence type="ECO:0000313" key="1">
    <source>
        <dbReference type="EMBL" id="AKH97436.1"/>
    </source>
</evidence>
<accession>A0A0F7P8E7</accession>
<dbReference type="Proteomes" id="UP000060390">
    <property type="component" value="Chromosome"/>
</dbReference>
<sequence length="249" mass="27435">MINQIKGVISASRFQSVFKLGSSVVGTLFHAIRPHTHKIKNTYNDVTIERYYLIDKLHPYKDLSDRPQYEGTIVEETKRYVSTGDTVVILGGGIGVTTVHAAKMTGVRGEVYVYEGAEEMAELHSRTLELNPVEANIKLTQAIVGKAGKLWGDPGEYQQIKPDELPEADVYIIDIEGAEADVVPSLNHDGIMIIETHGKLGSPTEEMCERLNDKGYCAEVVGVAEPSMQKAHEEGDVKVVVAERNQEAK</sequence>
<dbReference type="KEGG" id="hsu:HLASF_0946"/>
<reference evidence="3" key="2">
    <citation type="submission" date="2015-05" db="EMBL/GenBank/DDBJ databases">
        <title>Complete genome sequence of Halanaeroarchaeum sulfurireducens type strain M27-SA2, a sulfate-reducer haloarchaeon from marine anoxic lake Medee.</title>
        <authorList>
            <person name="Messina E."/>
            <person name="Kublanov I.V."/>
            <person name="Toshchakov S."/>
            <person name="Arcadi E."/>
            <person name="La Spada G."/>
            <person name="La Cono V."/>
            <person name="Yakimov M.M."/>
        </authorList>
    </citation>
    <scope>NUCLEOTIDE SEQUENCE [LARGE SCALE GENOMIC DNA]</scope>
    <source>
        <strain evidence="3">M27-SA2</strain>
    </source>
</reference>
<evidence type="ECO:0000313" key="2">
    <source>
        <dbReference type="EMBL" id="ALG81832.1"/>
    </source>
</evidence>
<dbReference type="RefSeq" id="WP_144426074.1">
    <property type="nucleotide sequence ID" value="NZ_CP008874.1"/>
</dbReference>
<dbReference type="SUPFAM" id="SSF53335">
    <property type="entry name" value="S-adenosyl-L-methionine-dependent methyltransferases"/>
    <property type="match status" value="1"/>
</dbReference>
<dbReference type="Proteomes" id="UP000069906">
    <property type="component" value="Chromosome"/>
</dbReference>
<dbReference type="EMBL" id="CP011564">
    <property type="protein sequence ID" value="ALG81832.1"/>
    <property type="molecule type" value="Genomic_DNA"/>
</dbReference>
<dbReference type="EMBL" id="CP008874">
    <property type="protein sequence ID" value="AKH97436.1"/>
    <property type="molecule type" value="Genomic_DNA"/>
</dbReference>
<evidence type="ECO:0000313" key="3">
    <source>
        <dbReference type="Proteomes" id="UP000060390"/>
    </source>
</evidence>
<dbReference type="GeneID" id="41532907"/>
<dbReference type="STRING" id="1604004.HLASA_0935"/>
<name>A0A0F7P8E7_9EURY</name>
<dbReference type="InterPro" id="IPR029063">
    <property type="entry name" value="SAM-dependent_MTases_sf"/>
</dbReference>
<dbReference type="AlphaFoldDB" id="A0A0F7P8E7"/>
<keyword evidence="4" id="KW-1185">Reference proteome</keyword>
<evidence type="ECO:0008006" key="5">
    <source>
        <dbReference type="Google" id="ProtNLM"/>
    </source>
</evidence>
<dbReference type="OrthoDB" id="331551at2157"/>
<reference evidence="1 4" key="1">
    <citation type="journal article" date="2015" name="ISME J.">
        <title>Elemental sulfur and acetate can support life of a novel strictly anaerobic haloarchaeon.</title>
        <authorList>
            <person name="Sorokin D.Y."/>
            <person name="Kublanov I.V."/>
            <person name="Gavrilov S.N."/>
            <person name="Rojo D."/>
            <person name="Roman P."/>
            <person name="Golyshin P.N."/>
            <person name="Slepak V.Z."/>
            <person name="Smedile F."/>
            <person name="Ferrer M."/>
            <person name="Messina E."/>
            <person name="La Cono V."/>
            <person name="Yakimov M.M."/>
        </authorList>
    </citation>
    <scope>NUCLEOTIDE SEQUENCE [LARGE SCALE GENOMIC DNA]</scope>
    <source>
        <strain evidence="1 4">HSR2</strain>
    </source>
</reference>
<gene>
    <name evidence="2" type="ORF">HLASA_0935</name>
    <name evidence="1" type="ORF">HLASF_0946</name>
</gene>
<reference evidence="2 3" key="3">
    <citation type="journal article" date="2016" name="Stand. Genomic Sci.">
        <title>Complete genome sequence of 'Halanaeroarchaeum sulfurireducens' M27-SA2, a sulfur-reducing and acetate-oxidizing haloarchaeon from the deep-sea hypersaline anoxic lake Medee.</title>
        <authorList>
            <person name="Messina E."/>
            <person name="Sorokin D.Y."/>
            <person name="Kublanov I.V."/>
            <person name="Toshchakov S."/>
            <person name="Lopatina A."/>
            <person name="Arcadi E."/>
            <person name="Smedile F."/>
            <person name="La Spada G."/>
            <person name="La Cono V."/>
            <person name="Yakimov M.M."/>
        </authorList>
    </citation>
    <scope>NUCLEOTIDE SEQUENCE [LARGE SCALE GENOMIC DNA]</scope>
    <source>
        <strain evidence="2 3">M27-SA2</strain>
    </source>
</reference>
<dbReference type="KEGG" id="hsf:HLASA_0935"/>
<organism evidence="1 4">
    <name type="scientific">Halanaeroarchaeum sulfurireducens</name>
    <dbReference type="NCBI Taxonomy" id="1604004"/>
    <lineage>
        <taxon>Archaea</taxon>
        <taxon>Methanobacteriati</taxon>
        <taxon>Methanobacteriota</taxon>
        <taxon>Stenosarchaea group</taxon>
        <taxon>Halobacteria</taxon>
        <taxon>Halobacteriales</taxon>
        <taxon>Halobacteriaceae</taxon>
        <taxon>Halanaeroarchaeum</taxon>
    </lineage>
</organism>